<dbReference type="InterPro" id="IPR032111">
    <property type="entry name" value="Clostridium_phage_holin"/>
</dbReference>
<feature type="transmembrane region" description="Helical" evidence="1">
    <location>
        <begin position="6"/>
        <end position="25"/>
    </location>
</feature>
<comment type="caution">
    <text evidence="2">The sequence shown here is derived from an EMBL/GenBank/DDBJ whole genome shotgun (WGS) entry which is preliminary data.</text>
</comment>
<sequence>MDVGKFIVDQALILVPVLYIIGMFLKNTPKIKDWTIPYILLVCGILGAIAIMGLSTSAVIQGVLVAGTTVFTNQLIKQTREKEE</sequence>
<evidence type="ECO:0000256" key="1">
    <source>
        <dbReference type="SAM" id="Phobius"/>
    </source>
</evidence>
<dbReference type="Pfam" id="PF16079">
    <property type="entry name" value="Phage_holin_5_2"/>
    <property type="match status" value="1"/>
</dbReference>
<evidence type="ECO:0000313" key="2">
    <source>
        <dbReference type="EMBL" id="MPN46963.1"/>
    </source>
</evidence>
<name>A0A645IHZ1_9ZZZZ</name>
<keyword evidence="1" id="KW-0812">Transmembrane</keyword>
<keyword evidence="1" id="KW-1133">Transmembrane helix</keyword>
<gene>
    <name evidence="2" type="ORF">SDC9_194562</name>
</gene>
<protein>
    <recommendedName>
        <fullName evidence="3">Holin</fullName>
    </recommendedName>
</protein>
<accession>A0A645IHZ1</accession>
<organism evidence="2">
    <name type="scientific">bioreactor metagenome</name>
    <dbReference type="NCBI Taxonomy" id="1076179"/>
    <lineage>
        <taxon>unclassified sequences</taxon>
        <taxon>metagenomes</taxon>
        <taxon>ecological metagenomes</taxon>
    </lineage>
</organism>
<reference evidence="2" key="1">
    <citation type="submission" date="2019-08" db="EMBL/GenBank/DDBJ databases">
        <authorList>
            <person name="Kucharzyk K."/>
            <person name="Murdoch R.W."/>
            <person name="Higgins S."/>
            <person name="Loffler F."/>
        </authorList>
    </citation>
    <scope>NUCLEOTIDE SEQUENCE</scope>
</reference>
<proteinExistence type="predicted"/>
<feature type="transmembrane region" description="Helical" evidence="1">
    <location>
        <begin position="34"/>
        <end position="52"/>
    </location>
</feature>
<dbReference type="EMBL" id="VSSQ01108062">
    <property type="protein sequence ID" value="MPN46963.1"/>
    <property type="molecule type" value="Genomic_DNA"/>
</dbReference>
<keyword evidence="1" id="KW-0472">Membrane</keyword>
<evidence type="ECO:0008006" key="3">
    <source>
        <dbReference type="Google" id="ProtNLM"/>
    </source>
</evidence>
<dbReference type="AlphaFoldDB" id="A0A645IHZ1"/>